<evidence type="ECO:0000313" key="3">
    <source>
        <dbReference type="EMBL" id="CAL4805054.1"/>
    </source>
</evidence>
<reference evidence="3 4" key="2">
    <citation type="submission" date="2024-05" db="EMBL/GenBank/DDBJ databases">
        <authorList>
            <person name="Chen Y."/>
            <person name="Shah S."/>
            <person name="Dougan E. K."/>
            <person name="Thang M."/>
            <person name="Chan C."/>
        </authorList>
    </citation>
    <scope>NUCLEOTIDE SEQUENCE [LARGE SCALE GENOMIC DNA]</scope>
</reference>
<organism evidence="2">
    <name type="scientific">Cladocopium goreaui</name>
    <dbReference type="NCBI Taxonomy" id="2562237"/>
    <lineage>
        <taxon>Eukaryota</taxon>
        <taxon>Sar</taxon>
        <taxon>Alveolata</taxon>
        <taxon>Dinophyceae</taxon>
        <taxon>Suessiales</taxon>
        <taxon>Symbiodiniaceae</taxon>
        <taxon>Cladocopium</taxon>
    </lineage>
</organism>
<accession>A0A9P1GMV8</accession>
<feature type="compositionally biased region" description="Polar residues" evidence="1">
    <location>
        <begin position="170"/>
        <end position="189"/>
    </location>
</feature>
<dbReference type="Proteomes" id="UP001152797">
    <property type="component" value="Unassembled WGS sequence"/>
</dbReference>
<dbReference type="AlphaFoldDB" id="A0A9P1GMV8"/>
<dbReference type="SUPFAM" id="SSF56112">
    <property type="entry name" value="Protein kinase-like (PK-like)"/>
    <property type="match status" value="1"/>
</dbReference>
<feature type="region of interest" description="Disordered" evidence="1">
    <location>
        <begin position="232"/>
        <end position="317"/>
    </location>
</feature>
<dbReference type="InterPro" id="IPR011009">
    <property type="entry name" value="Kinase-like_dom_sf"/>
</dbReference>
<gene>
    <name evidence="2" type="ORF">C1SCF055_LOCUS42362</name>
</gene>
<feature type="region of interest" description="Disordered" evidence="1">
    <location>
        <begin position="167"/>
        <end position="216"/>
    </location>
</feature>
<dbReference type="GO" id="GO:0016301">
    <property type="term" value="F:kinase activity"/>
    <property type="evidence" value="ECO:0007669"/>
    <property type="project" value="UniProtKB-KW"/>
</dbReference>
<name>A0A9P1GMV8_9DINO</name>
<dbReference type="Gene3D" id="1.10.510.10">
    <property type="entry name" value="Transferase(Phosphotransferase) domain 1"/>
    <property type="match status" value="1"/>
</dbReference>
<evidence type="ECO:0000313" key="2">
    <source>
        <dbReference type="EMBL" id="CAI4017742.1"/>
    </source>
</evidence>
<keyword evidence="3" id="KW-0808">Transferase</keyword>
<feature type="compositionally biased region" description="Low complexity" evidence="1">
    <location>
        <begin position="138"/>
        <end position="150"/>
    </location>
</feature>
<evidence type="ECO:0000256" key="1">
    <source>
        <dbReference type="SAM" id="MobiDB-lite"/>
    </source>
</evidence>
<sequence>MLMGQSPFDKGQGLMETCKAIVGPGLSAVSLEEVPTAVHPLLRGLMHQQPENRISLEDCLSSKWVFEQGSRRTLSQPKDIEDEEDIANRKPCFNGNEVCQQADAKNIADPPKECFRPQLPASATSLARPPQPWGGGSTNSPSSSTAAAASSILEDAEISPLSPLVFPARGSSTSNPPRITAGSVSSSGNVKAVQEDGATSFGERESVSTVASMRSEGRWRYQDKEVLAKVELETPRENLKLPGGYGANGSSQLEEKVASQPDLTQDLARTKDVSAPARSSSSHAVLLDVDQSDDSSDDMPEGEEAFGAALGRSTEKRWSQERLKALDDGPVSPVKTPCR</sequence>
<keyword evidence="3" id="KW-0418">Kinase</keyword>
<dbReference type="OrthoDB" id="437456at2759"/>
<feature type="compositionally biased region" description="Acidic residues" evidence="1">
    <location>
        <begin position="290"/>
        <end position="304"/>
    </location>
</feature>
<dbReference type="EMBL" id="CAMXCT030006654">
    <property type="protein sequence ID" value="CAL4805054.1"/>
    <property type="molecule type" value="Genomic_DNA"/>
</dbReference>
<proteinExistence type="predicted"/>
<keyword evidence="4" id="KW-1185">Reference proteome</keyword>
<dbReference type="EMBL" id="CAMXCT010006654">
    <property type="protein sequence ID" value="CAI4017742.1"/>
    <property type="molecule type" value="Genomic_DNA"/>
</dbReference>
<evidence type="ECO:0000313" key="4">
    <source>
        <dbReference type="Proteomes" id="UP001152797"/>
    </source>
</evidence>
<dbReference type="EMBL" id="CAMXCT020006654">
    <property type="protein sequence ID" value="CAL1171117.1"/>
    <property type="molecule type" value="Genomic_DNA"/>
</dbReference>
<reference evidence="2" key="1">
    <citation type="submission" date="2022-10" db="EMBL/GenBank/DDBJ databases">
        <authorList>
            <person name="Chen Y."/>
            <person name="Dougan E. K."/>
            <person name="Chan C."/>
            <person name="Rhodes N."/>
            <person name="Thang M."/>
        </authorList>
    </citation>
    <scope>NUCLEOTIDE SEQUENCE</scope>
</reference>
<comment type="caution">
    <text evidence="2">The sequence shown here is derived from an EMBL/GenBank/DDBJ whole genome shotgun (WGS) entry which is preliminary data.</text>
</comment>
<feature type="region of interest" description="Disordered" evidence="1">
    <location>
        <begin position="122"/>
        <end position="150"/>
    </location>
</feature>
<protein>
    <submittedName>
        <fullName evidence="3">Aurora kinase</fullName>
    </submittedName>
</protein>